<dbReference type="Proteomes" id="UP000824998">
    <property type="component" value="Unassembled WGS sequence"/>
</dbReference>
<comment type="caution">
    <text evidence="1">The sequence shown here is derived from an EMBL/GenBank/DDBJ whole genome shotgun (WGS) entry which is preliminary data.</text>
</comment>
<evidence type="ECO:0000313" key="1">
    <source>
        <dbReference type="EMBL" id="KAG9235724.1"/>
    </source>
</evidence>
<dbReference type="AlphaFoldDB" id="A0A9P8C6J0"/>
<dbReference type="OrthoDB" id="3945612at2759"/>
<name>A0A9P8C6J0_9HELO</name>
<gene>
    <name evidence="1" type="ORF">BJ875DRAFT_440098</name>
</gene>
<sequence>MSTFDNYLFTTNSTEYVCPKWINGFDRFWCKHPSACADGPNTLRQYCCNAHTDDICWSGRSHGGPNDINLDTRTNDKREFLLPDLNSPPVFLNKHNFKDA</sequence>
<evidence type="ECO:0000313" key="2">
    <source>
        <dbReference type="Proteomes" id="UP000824998"/>
    </source>
</evidence>
<accession>A0A9P8C6J0</accession>
<reference evidence="1" key="1">
    <citation type="journal article" date="2021" name="IMA Fungus">
        <title>Genomic characterization of three marine fungi, including Emericellopsis atlantica sp. nov. with signatures of a generalist lifestyle and marine biomass degradation.</title>
        <authorList>
            <person name="Hagestad O.C."/>
            <person name="Hou L."/>
            <person name="Andersen J.H."/>
            <person name="Hansen E.H."/>
            <person name="Altermark B."/>
            <person name="Li C."/>
            <person name="Kuhnert E."/>
            <person name="Cox R.J."/>
            <person name="Crous P.W."/>
            <person name="Spatafora J.W."/>
            <person name="Lail K."/>
            <person name="Amirebrahimi M."/>
            <person name="Lipzen A."/>
            <person name="Pangilinan J."/>
            <person name="Andreopoulos W."/>
            <person name="Hayes R.D."/>
            <person name="Ng V."/>
            <person name="Grigoriev I.V."/>
            <person name="Jackson S.A."/>
            <person name="Sutton T.D.S."/>
            <person name="Dobson A.D.W."/>
            <person name="Rama T."/>
        </authorList>
    </citation>
    <scope>NUCLEOTIDE SEQUENCE</scope>
    <source>
        <strain evidence="1">TRa018bII</strain>
    </source>
</reference>
<proteinExistence type="predicted"/>
<organism evidence="1 2">
    <name type="scientific">Amylocarpus encephaloides</name>
    <dbReference type="NCBI Taxonomy" id="45428"/>
    <lineage>
        <taxon>Eukaryota</taxon>
        <taxon>Fungi</taxon>
        <taxon>Dikarya</taxon>
        <taxon>Ascomycota</taxon>
        <taxon>Pezizomycotina</taxon>
        <taxon>Leotiomycetes</taxon>
        <taxon>Helotiales</taxon>
        <taxon>Helotiales incertae sedis</taxon>
        <taxon>Amylocarpus</taxon>
    </lineage>
</organism>
<protein>
    <submittedName>
        <fullName evidence="1">Uncharacterized protein</fullName>
    </submittedName>
</protein>
<keyword evidence="2" id="KW-1185">Reference proteome</keyword>
<dbReference type="EMBL" id="MU251424">
    <property type="protein sequence ID" value="KAG9235724.1"/>
    <property type="molecule type" value="Genomic_DNA"/>
</dbReference>